<dbReference type="InterPro" id="IPR006501">
    <property type="entry name" value="Pectinesterase_inhib_dom"/>
</dbReference>
<evidence type="ECO:0000313" key="3">
    <source>
        <dbReference type="Proteomes" id="UP000298416"/>
    </source>
</evidence>
<dbReference type="InterPro" id="IPR035513">
    <property type="entry name" value="Invertase/methylesterase_inhib"/>
</dbReference>
<dbReference type="SUPFAM" id="SSF101148">
    <property type="entry name" value="Plant invertase/pectin methylesterase inhibitor"/>
    <property type="match status" value="1"/>
</dbReference>
<dbReference type="PANTHER" id="PTHR34799:SF2">
    <property type="entry name" value="OS07G0656300 PROTEIN"/>
    <property type="match status" value="1"/>
</dbReference>
<dbReference type="InterPro" id="IPR057523">
    <property type="entry name" value="HTH_74"/>
</dbReference>
<evidence type="ECO:0000313" key="2">
    <source>
        <dbReference type="EMBL" id="KAG6436672.1"/>
    </source>
</evidence>
<dbReference type="SMART" id="SM00856">
    <property type="entry name" value="PMEI"/>
    <property type="match status" value="1"/>
</dbReference>
<dbReference type="Pfam" id="PF04043">
    <property type="entry name" value="PMEI"/>
    <property type="match status" value="1"/>
</dbReference>
<evidence type="ECO:0000259" key="1">
    <source>
        <dbReference type="SMART" id="SM00856"/>
    </source>
</evidence>
<dbReference type="CDD" id="cd15797">
    <property type="entry name" value="PMEI"/>
    <property type="match status" value="1"/>
</dbReference>
<gene>
    <name evidence="2" type="ORF">SASPL_101574</name>
</gene>
<name>A0A8X8YU77_SALSN</name>
<dbReference type="PANTHER" id="PTHR34799">
    <property type="entry name" value="OS07G0656300 PROTEIN"/>
    <property type="match status" value="1"/>
</dbReference>
<dbReference type="AlphaFoldDB" id="A0A8X8YU77"/>
<dbReference type="Gene3D" id="1.20.140.40">
    <property type="entry name" value="Invertase/pectin methylesterase inhibitor family protein"/>
    <property type="match status" value="1"/>
</dbReference>
<dbReference type="PROSITE" id="PS51257">
    <property type="entry name" value="PROKAR_LIPOPROTEIN"/>
    <property type="match status" value="1"/>
</dbReference>
<dbReference type="Proteomes" id="UP000298416">
    <property type="component" value="Unassembled WGS sequence"/>
</dbReference>
<organism evidence="2">
    <name type="scientific">Salvia splendens</name>
    <name type="common">Scarlet sage</name>
    <dbReference type="NCBI Taxonomy" id="180675"/>
    <lineage>
        <taxon>Eukaryota</taxon>
        <taxon>Viridiplantae</taxon>
        <taxon>Streptophyta</taxon>
        <taxon>Embryophyta</taxon>
        <taxon>Tracheophyta</taxon>
        <taxon>Spermatophyta</taxon>
        <taxon>Magnoliopsida</taxon>
        <taxon>eudicotyledons</taxon>
        <taxon>Gunneridae</taxon>
        <taxon>Pentapetalae</taxon>
        <taxon>asterids</taxon>
        <taxon>lamiids</taxon>
        <taxon>Lamiales</taxon>
        <taxon>Lamiaceae</taxon>
        <taxon>Nepetoideae</taxon>
        <taxon>Mentheae</taxon>
        <taxon>Salviinae</taxon>
        <taxon>Salvia</taxon>
        <taxon>Salvia subgen. Calosphace</taxon>
        <taxon>core Calosphace</taxon>
    </lineage>
</organism>
<proteinExistence type="predicted"/>
<sequence length="362" mass="38318">MDSKTVEASFPSNIERSVASALLSLSSCPSLGMSCGDGDSPESLESTAISALRIGGSPAEASADDESSSARQLMAAAFVSRSHDLKLKIVQKKRSRSIYISNGKKLKTSSKPIATPAPSASSETFSEITTEVSSCFSSNSRQSLSSKTSAIAKAREPVIPDHMGHKAAAIMRFLADGSASEVMIRQLLGDSPSTSKALRMLLKLKAVKRFGAGGRSDPYIYMEICTQTRTPRFCYALLNGHALDNLRQLDEAVIVATADSASKTSAKIQFLLSQTADPNLKVVYSLCSNYYSAALAALSAAKEKIRSGDFGSVRSAADTAANDGAACRIAFSMAPTSPIAILGENDEFMNYCSVFVVLSQKL</sequence>
<dbReference type="Pfam" id="PF25370">
    <property type="entry name" value="HTH_74"/>
    <property type="match status" value="1"/>
</dbReference>
<feature type="domain" description="Pectinesterase inhibitor" evidence="1">
    <location>
        <begin position="215"/>
        <end position="358"/>
    </location>
</feature>
<dbReference type="EMBL" id="PNBA02000001">
    <property type="protein sequence ID" value="KAG6436672.1"/>
    <property type="molecule type" value="Genomic_DNA"/>
</dbReference>
<reference evidence="2" key="2">
    <citation type="submission" date="2020-08" db="EMBL/GenBank/DDBJ databases">
        <title>Plant Genome Project.</title>
        <authorList>
            <person name="Zhang R.-G."/>
        </authorList>
    </citation>
    <scope>NUCLEOTIDE SEQUENCE</scope>
    <source>
        <strain evidence="2">Huo1</strain>
        <tissue evidence="2">Leaf</tissue>
    </source>
</reference>
<protein>
    <recommendedName>
        <fullName evidence="1">Pectinesterase inhibitor domain-containing protein</fullName>
    </recommendedName>
</protein>
<comment type="caution">
    <text evidence="2">The sequence shown here is derived from an EMBL/GenBank/DDBJ whole genome shotgun (WGS) entry which is preliminary data.</text>
</comment>
<dbReference type="NCBIfam" id="TIGR01614">
    <property type="entry name" value="PME_inhib"/>
    <property type="match status" value="1"/>
</dbReference>
<reference evidence="2" key="1">
    <citation type="submission" date="2018-01" db="EMBL/GenBank/DDBJ databases">
        <authorList>
            <person name="Mao J.F."/>
        </authorList>
    </citation>
    <scope>NUCLEOTIDE SEQUENCE</scope>
    <source>
        <strain evidence="2">Huo1</strain>
        <tissue evidence="2">Leaf</tissue>
    </source>
</reference>
<keyword evidence="3" id="KW-1185">Reference proteome</keyword>
<dbReference type="InterPro" id="IPR034086">
    <property type="entry name" value="PMEI_plant"/>
</dbReference>
<accession>A0A8X8YU77</accession>
<dbReference type="GO" id="GO:0046910">
    <property type="term" value="F:pectinesterase inhibitor activity"/>
    <property type="evidence" value="ECO:0007669"/>
    <property type="project" value="InterPro"/>
</dbReference>